<evidence type="ECO:0008006" key="4">
    <source>
        <dbReference type="Google" id="ProtNLM"/>
    </source>
</evidence>
<name>A0ABQ7Y1A4_BRANA</name>
<dbReference type="EMBL" id="JAGKQM010000019">
    <property type="protein sequence ID" value="KAH0861103.1"/>
    <property type="molecule type" value="Genomic_DNA"/>
</dbReference>
<evidence type="ECO:0000256" key="1">
    <source>
        <dbReference type="SAM" id="MobiDB-lite"/>
    </source>
</evidence>
<sequence length="66" mass="7496">MSGSTGARLKFFDLNMSGTSLKKMSVRKRPGKNKRNTKPNAGQYCKSLGLPKRVFEFKGFRQNQKL</sequence>
<feature type="compositionally biased region" description="Basic residues" evidence="1">
    <location>
        <begin position="24"/>
        <end position="37"/>
    </location>
</feature>
<dbReference type="Proteomes" id="UP000824890">
    <property type="component" value="Unassembled WGS sequence"/>
</dbReference>
<keyword evidence="3" id="KW-1185">Reference proteome</keyword>
<feature type="region of interest" description="Disordered" evidence="1">
    <location>
        <begin position="24"/>
        <end position="45"/>
    </location>
</feature>
<organism evidence="2 3">
    <name type="scientific">Brassica napus</name>
    <name type="common">Rape</name>
    <dbReference type="NCBI Taxonomy" id="3708"/>
    <lineage>
        <taxon>Eukaryota</taxon>
        <taxon>Viridiplantae</taxon>
        <taxon>Streptophyta</taxon>
        <taxon>Embryophyta</taxon>
        <taxon>Tracheophyta</taxon>
        <taxon>Spermatophyta</taxon>
        <taxon>Magnoliopsida</taxon>
        <taxon>eudicotyledons</taxon>
        <taxon>Gunneridae</taxon>
        <taxon>Pentapetalae</taxon>
        <taxon>rosids</taxon>
        <taxon>malvids</taxon>
        <taxon>Brassicales</taxon>
        <taxon>Brassicaceae</taxon>
        <taxon>Brassiceae</taxon>
        <taxon>Brassica</taxon>
    </lineage>
</organism>
<reference evidence="2 3" key="1">
    <citation type="submission" date="2021-05" db="EMBL/GenBank/DDBJ databases">
        <title>Genome Assembly of Synthetic Allotetraploid Brassica napus Reveals Homoeologous Exchanges between Subgenomes.</title>
        <authorList>
            <person name="Davis J.T."/>
        </authorList>
    </citation>
    <scope>NUCLEOTIDE SEQUENCE [LARGE SCALE GENOMIC DNA]</scope>
    <source>
        <strain evidence="3">cv. Da-Ae</strain>
        <tissue evidence="2">Seedling</tissue>
    </source>
</reference>
<protein>
    <recommendedName>
        <fullName evidence="4">40S ribosomal protein S30</fullName>
    </recommendedName>
</protein>
<comment type="caution">
    <text evidence="2">The sequence shown here is derived from an EMBL/GenBank/DDBJ whole genome shotgun (WGS) entry which is preliminary data.</text>
</comment>
<gene>
    <name evidence="2" type="ORF">HID58_089364</name>
</gene>
<proteinExistence type="predicted"/>
<accession>A0ABQ7Y1A4</accession>
<evidence type="ECO:0000313" key="2">
    <source>
        <dbReference type="EMBL" id="KAH0861103.1"/>
    </source>
</evidence>
<evidence type="ECO:0000313" key="3">
    <source>
        <dbReference type="Proteomes" id="UP000824890"/>
    </source>
</evidence>